<dbReference type="AlphaFoldDB" id="A0A8J3IBY6"/>
<gene>
    <name evidence="1" type="ORF">KSX_93440</name>
</gene>
<evidence type="ECO:0000313" key="1">
    <source>
        <dbReference type="EMBL" id="GHO51181.1"/>
    </source>
</evidence>
<reference evidence="1" key="1">
    <citation type="submission" date="2020-10" db="EMBL/GenBank/DDBJ databases">
        <title>Taxonomic study of unclassified bacteria belonging to the class Ktedonobacteria.</title>
        <authorList>
            <person name="Yabe S."/>
            <person name="Wang C.M."/>
            <person name="Zheng Y."/>
            <person name="Sakai Y."/>
            <person name="Cavaletti L."/>
            <person name="Monciardini P."/>
            <person name="Donadio S."/>
        </authorList>
    </citation>
    <scope>NUCLEOTIDE SEQUENCE</scope>
    <source>
        <strain evidence="1">SOSP1-1</strain>
    </source>
</reference>
<name>A0A8J3IBY6_9CHLR</name>
<organism evidence="1 2">
    <name type="scientific">Ktedonospora formicarum</name>
    <dbReference type="NCBI Taxonomy" id="2778364"/>
    <lineage>
        <taxon>Bacteria</taxon>
        <taxon>Bacillati</taxon>
        <taxon>Chloroflexota</taxon>
        <taxon>Ktedonobacteria</taxon>
        <taxon>Ktedonobacterales</taxon>
        <taxon>Ktedonobacteraceae</taxon>
        <taxon>Ktedonospora</taxon>
    </lineage>
</organism>
<comment type="caution">
    <text evidence="1">The sequence shown here is derived from an EMBL/GenBank/DDBJ whole genome shotgun (WGS) entry which is preliminary data.</text>
</comment>
<proteinExistence type="predicted"/>
<protein>
    <submittedName>
        <fullName evidence="1">Uncharacterized protein</fullName>
    </submittedName>
</protein>
<accession>A0A8J3IBY6</accession>
<dbReference type="EMBL" id="BNJF01000011">
    <property type="protein sequence ID" value="GHO51181.1"/>
    <property type="molecule type" value="Genomic_DNA"/>
</dbReference>
<evidence type="ECO:0000313" key="2">
    <source>
        <dbReference type="Proteomes" id="UP000612362"/>
    </source>
</evidence>
<dbReference type="Proteomes" id="UP000612362">
    <property type="component" value="Unassembled WGS sequence"/>
</dbReference>
<sequence>MELAPRMSSGRHGKKNEAIAMRLQAFGFLEGAKPEHLTSKRLKVADGARKPFVIGQQIDTADPLMSHGDRFALQKMVCRVAPTRVGFGEKLLPLDETVPGSEGLRSPND</sequence>
<keyword evidence="2" id="KW-1185">Reference proteome</keyword>